<gene>
    <name evidence="1" type="ORF">Apa02nite_031380</name>
</gene>
<evidence type="ECO:0008006" key="3">
    <source>
        <dbReference type="Google" id="ProtNLM"/>
    </source>
</evidence>
<keyword evidence="2" id="KW-1185">Reference proteome</keyword>
<accession>A0ABQ4B9X4</accession>
<dbReference type="Proteomes" id="UP000624709">
    <property type="component" value="Unassembled WGS sequence"/>
</dbReference>
<proteinExistence type="predicted"/>
<sequence length="197" mass="21459">MTTDAEVLLPRSDVDGVSVSPAMLSAQRDGAEAETLILPGGALEVLALAQRTADDHVAEASRRARKVQAEAEVRAEQIHRDACAYADEIRAEADRLLTDARAEAQRIVAGGSDFAEELRLRAEQQYEDAVGGLSIKREALQKQIEALSTFDSDYRQRITSFLQSQLRALWAEQPRTGDMSDIEMQVPGGPVGSLLPN</sequence>
<protein>
    <recommendedName>
        <fullName evidence="3">Cell division initiation protein</fullName>
    </recommendedName>
</protein>
<dbReference type="RefSeq" id="WP_203825568.1">
    <property type="nucleotide sequence ID" value="NZ_BAAATY010000010.1"/>
</dbReference>
<comment type="caution">
    <text evidence="1">The sequence shown here is derived from an EMBL/GenBank/DDBJ whole genome shotgun (WGS) entry which is preliminary data.</text>
</comment>
<name>A0ABQ4B9X4_9ACTN</name>
<evidence type="ECO:0000313" key="1">
    <source>
        <dbReference type="EMBL" id="GIE67030.1"/>
    </source>
</evidence>
<reference evidence="1 2" key="1">
    <citation type="submission" date="2021-01" db="EMBL/GenBank/DDBJ databases">
        <title>Whole genome shotgun sequence of Actinoplanes palleronii NBRC 14916.</title>
        <authorList>
            <person name="Komaki H."/>
            <person name="Tamura T."/>
        </authorList>
    </citation>
    <scope>NUCLEOTIDE SEQUENCE [LARGE SCALE GENOMIC DNA]</scope>
    <source>
        <strain evidence="1 2">NBRC 14916</strain>
    </source>
</reference>
<dbReference type="EMBL" id="BOMS01000043">
    <property type="protein sequence ID" value="GIE67030.1"/>
    <property type="molecule type" value="Genomic_DNA"/>
</dbReference>
<organism evidence="1 2">
    <name type="scientific">Actinoplanes palleronii</name>
    <dbReference type="NCBI Taxonomy" id="113570"/>
    <lineage>
        <taxon>Bacteria</taxon>
        <taxon>Bacillati</taxon>
        <taxon>Actinomycetota</taxon>
        <taxon>Actinomycetes</taxon>
        <taxon>Micromonosporales</taxon>
        <taxon>Micromonosporaceae</taxon>
        <taxon>Actinoplanes</taxon>
    </lineage>
</organism>
<evidence type="ECO:0000313" key="2">
    <source>
        <dbReference type="Proteomes" id="UP000624709"/>
    </source>
</evidence>